<feature type="region of interest" description="Disordered" evidence="1">
    <location>
        <begin position="40"/>
        <end position="67"/>
    </location>
</feature>
<dbReference type="InterPro" id="IPR045646">
    <property type="entry name" value="DUF6402"/>
</dbReference>
<feature type="compositionally biased region" description="Pro residues" evidence="1">
    <location>
        <begin position="43"/>
        <end position="60"/>
    </location>
</feature>
<reference evidence="2 3" key="1">
    <citation type="submission" date="2023-07" db="EMBL/GenBank/DDBJ databases">
        <authorList>
            <person name="Peeters C."/>
        </authorList>
    </citation>
    <scope>NUCLEOTIDE SEQUENCE [LARGE SCALE GENOMIC DNA]</scope>
    <source>
        <strain evidence="2 3">LMG 19083</strain>
    </source>
</reference>
<evidence type="ECO:0000313" key="2">
    <source>
        <dbReference type="EMBL" id="CAJ0794292.1"/>
    </source>
</evidence>
<dbReference type="Pfam" id="PF19940">
    <property type="entry name" value="DUF6402"/>
    <property type="match status" value="1"/>
</dbReference>
<feature type="region of interest" description="Disordered" evidence="1">
    <location>
        <begin position="81"/>
        <end position="100"/>
    </location>
</feature>
<dbReference type="Proteomes" id="UP001189813">
    <property type="component" value="Unassembled WGS sequence"/>
</dbReference>
<accession>A0ABN9IYT4</accession>
<dbReference type="RefSeq" id="WP_316666084.1">
    <property type="nucleotide sequence ID" value="NZ_CATZBU010000005.1"/>
</dbReference>
<sequence>MSTSDEKMHYLEKNILWNPWWVLSKNTCTALDAQEFSISMNRPAPPLRDQPPTPPPPAKPPEPKRAPKSLIEGFLDFKDWLNTPPPPKSPKPTTAVASSKPRVKPFDLQDIPDALDRIGWPMSAKLQRKWFSGELNYATTDEGAAIGINQNGKPFPSSMVDTTMFKLDWILGFDRARKKYDELLNRDYLFSRAAVRVLKKKFIGKDSSANHVDPRDLCGADIQRWHKEYQFQLITVDSGNLKKFEMFLRGVAWKDGTFMDDLYGALGAFSINAALGEHQYVVDKTEWRGRLIVNEIVVYMRDVFTFHDRSQEMGTQYLGHWNKRGFIVVPIATVVGELTELDFPNYPVALYNAISDATVYYPVRNKGYRIWQMKTKQGGDIVLYSDRRSVRLNPPKIIEFDFSGAI</sequence>
<gene>
    <name evidence="2" type="ORF">LMG19083_02558</name>
</gene>
<dbReference type="EMBL" id="CATZBU010000005">
    <property type="protein sequence ID" value="CAJ0794292.1"/>
    <property type="molecule type" value="Genomic_DNA"/>
</dbReference>
<organism evidence="2 3">
    <name type="scientific">Ralstonia psammae</name>
    <dbReference type="NCBI Taxonomy" id="3058598"/>
    <lineage>
        <taxon>Bacteria</taxon>
        <taxon>Pseudomonadati</taxon>
        <taxon>Pseudomonadota</taxon>
        <taxon>Betaproteobacteria</taxon>
        <taxon>Burkholderiales</taxon>
        <taxon>Burkholderiaceae</taxon>
        <taxon>Ralstonia</taxon>
    </lineage>
</organism>
<comment type="caution">
    <text evidence="2">The sequence shown here is derived from an EMBL/GenBank/DDBJ whole genome shotgun (WGS) entry which is preliminary data.</text>
</comment>
<keyword evidence="3" id="KW-1185">Reference proteome</keyword>
<evidence type="ECO:0000256" key="1">
    <source>
        <dbReference type="SAM" id="MobiDB-lite"/>
    </source>
</evidence>
<protein>
    <submittedName>
        <fullName evidence="2">Uncharacterized protein</fullName>
    </submittedName>
</protein>
<proteinExistence type="predicted"/>
<evidence type="ECO:0000313" key="3">
    <source>
        <dbReference type="Proteomes" id="UP001189813"/>
    </source>
</evidence>
<name>A0ABN9IYT4_9RALS</name>